<dbReference type="PANTHER" id="PTHR33055:SF15">
    <property type="entry name" value="TRANSPOSASE-RELATED"/>
    <property type="match status" value="1"/>
</dbReference>
<dbReference type="EMBL" id="CP008796">
    <property type="protein sequence ID" value="AIH03834.1"/>
    <property type="molecule type" value="Genomic_DNA"/>
</dbReference>
<reference evidence="2 3" key="1">
    <citation type="journal article" date="2015" name="Genome Announc.">
        <title>Genome Sequence of a Sulfate-Reducing Thermophilic Bacterium, Thermodesulfobacterium commune DSM 2178T (Phylum Thermodesulfobacteria).</title>
        <authorList>
            <person name="Bhatnagar S."/>
            <person name="Badger J.H."/>
            <person name="Madupu R."/>
            <person name="Khouri H.M."/>
            <person name="O'Connor E.M."/>
            <person name="Robb F.T."/>
            <person name="Ward N.L."/>
            <person name="Eisen J.A."/>
        </authorList>
    </citation>
    <scope>NUCLEOTIDE SEQUENCE [LARGE SCALE GENOMIC DNA]</scope>
    <source>
        <strain evidence="2 3">DSM 2178</strain>
    </source>
</reference>
<dbReference type="GO" id="GO:0006313">
    <property type="term" value="P:DNA transposition"/>
    <property type="evidence" value="ECO:0007669"/>
    <property type="project" value="InterPro"/>
</dbReference>
<dbReference type="STRING" id="289377.HL41_02975"/>
<gene>
    <name evidence="2" type="ORF">HL41_02975</name>
</gene>
<dbReference type="GO" id="GO:0003677">
    <property type="term" value="F:DNA binding"/>
    <property type="evidence" value="ECO:0007669"/>
    <property type="project" value="InterPro"/>
</dbReference>
<name>A0A075WR96_9BACT</name>
<feature type="domain" description="Transposase IS116/IS110/IS902 C-terminal" evidence="1">
    <location>
        <begin position="16"/>
        <end position="86"/>
    </location>
</feature>
<dbReference type="eggNOG" id="COG3547">
    <property type="taxonomic scope" value="Bacteria"/>
</dbReference>
<accession>A0A075WR96</accession>
<proteinExistence type="predicted"/>
<dbReference type="HOGENOM" id="CLU_036902_12_3_0"/>
<evidence type="ECO:0000259" key="1">
    <source>
        <dbReference type="Pfam" id="PF02371"/>
    </source>
</evidence>
<evidence type="ECO:0000313" key="2">
    <source>
        <dbReference type="EMBL" id="AIH03834.1"/>
    </source>
</evidence>
<protein>
    <recommendedName>
        <fullName evidence="1">Transposase IS116/IS110/IS902 C-terminal domain-containing protein</fullName>
    </recommendedName>
</protein>
<dbReference type="InterPro" id="IPR003346">
    <property type="entry name" value="Transposase_20"/>
</dbReference>
<dbReference type="PANTHER" id="PTHR33055">
    <property type="entry name" value="TRANSPOSASE FOR INSERTION SEQUENCE ELEMENT IS1111A"/>
    <property type="match status" value="1"/>
</dbReference>
<keyword evidence="3" id="KW-1185">Reference proteome</keyword>
<evidence type="ECO:0000313" key="3">
    <source>
        <dbReference type="Proteomes" id="UP000028481"/>
    </source>
</evidence>
<organism evidence="2 3">
    <name type="scientific">Thermodesulfobacterium commune DSM 2178</name>
    <dbReference type="NCBI Taxonomy" id="289377"/>
    <lineage>
        <taxon>Bacteria</taxon>
        <taxon>Pseudomonadati</taxon>
        <taxon>Thermodesulfobacteriota</taxon>
        <taxon>Thermodesulfobacteria</taxon>
        <taxon>Thermodesulfobacteriales</taxon>
        <taxon>Thermodesulfobacteriaceae</taxon>
        <taxon>Thermodesulfobacterium</taxon>
    </lineage>
</organism>
<dbReference type="Pfam" id="PF02371">
    <property type="entry name" value="Transposase_20"/>
    <property type="match status" value="1"/>
</dbReference>
<dbReference type="RefSeq" id="WP_038549567.1">
    <property type="nucleotide sequence ID" value="NZ_CP008796.1"/>
</dbReference>
<dbReference type="InterPro" id="IPR047650">
    <property type="entry name" value="Transpos_IS110"/>
</dbReference>
<dbReference type="AlphaFoldDB" id="A0A075WR96"/>
<dbReference type="GO" id="GO:0004803">
    <property type="term" value="F:transposase activity"/>
    <property type="evidence" value="ECO:0007669"/>
    <property type="project" value="InterPro"/>
</dbReference>
<sequence length="141" mass="16483">MLLEEIDHDQNQQIKLHFIAEVKDVLRFSSAKKLIKYAGTDPVIKQSGKFRVNKHISKQGSPWLRNILFQMAVGVVTWEPYFREYFLRKKKEFKSYKKAMVAVINKLIRVIYGICKNGAYFNPSLSFYSKNYVSICEVSHA</sequence>
<dbReference type="PaxDb" id="289377-HL41_02975"/>
<dbReference type="KEGG" id="tcm:HL41_02975"/>
<dbReference type="Proteomes" id="UP000028481">
    <property type="component" value="Chromosome"/>
</dbReference>